<name>A0A7W4V4X8_9MICO</name>
<sequence length="395" mass="41600">MILDDFTVSVMAGLVGVVAGVLFIAETLIRRDQGAGRVWAFAYLCGMSTTISYIIWSAGGESFAVIAAGNALFSFTTGFLWLGARRFNDRAMLWPGVFVLTVGAVVAGAVLIEGPNGGYWAGAVALFAALAIFATAACVETLRTPMVRSASAWSLSLIFAVEAVYFFARIVVYLGWGMQSTFFQTYFGSVMTSVVVVTLTIIGLVVTSVLRAAQMQVRGYAWLSADGVASDGILLGPTFVGAMRDIAERAGWRSELISVISIRVDDVAEISRAFGGDLGSDLINVTRQGVRRFAPSTSVVGEDGDAGLLICARPDTAAEARRYAATVYRGLLDAFSAVAPDVMPIVGVGVALSSDVGYDTRGMIRAARDAARRAATSVEASVLFAPPAHASFTAE</sequence>
<feature type="transmembrane region" description="Helical" evidence="1">
    <location>
        <begin position="6"/>
        <end position="25"/>
    </location>
</feature>
<feature type="transmembrane region" description="Helical" evidence="1">
    <location>
        <begin position="151"/>
        <end position="174"/>
    </location>
</feature>
<protein>
    <recommendedName>
        <fullName evidence="4">GGDEF domain-containing protein</fullName>
    </recommendedName>
</protein>
<evidence type="ECO:0000313" key="2">
    <source>
        <dbReference type="EMBL" id="MBB2976784.1"/>
    </source>
</evidence>
<feature type="transmembrane region" description="Helical" evidence="1">
    <location>
        <begin position="37"/>
        <end position="56"/>
    </location>
</feature>
<accession>A0A7W4V4X8</accession>
<keyword evidence="1" id="KW-0812">Transmembrane</keyword>
<keyword evidence="1" id="KW-1133">Transmembrane helix</keyword>
<dbReference type="Proteomes" id="UP000529310">
    <property type="component" value="Unassembled WGS sequence"/>
</dbReference>
<evidence type="ECO:0008006" key="4">
    <source>
        <dbReference type="Google" id="ProtNLM"/>
    </source>
</evidence>
<feature type="transmembrane region" description="Helical" evidence="1">
    <location>
        <begin position="186"/>
        <end position="210"/>
    </location>
</feature>
<organism evidence="2 3">
    <name type="scientific">Microbacterium endophyticum</name>
    <dbReference type="NCBI Taxonomy" id="1526412"/>
    <lineage>
        <taxon>Bacteria</taxon>
        <taxon>Bacillati</taxon>
        <taxon>Actinomycetota</taxon>
        <taxon>Actinomycetes</taxon>
        <taxon>Micrococcales</taxon>
        <taxon>Microbacteriaceae</taxon>
        <taxon>Microbacterium</taxon>
    </lineage>
</organism>
<feature type="transmembrane region" description="Helical" evidence="1">
    <location>
        <begin position="118"/>
        <end position="139"/>
    </location>
</feature>
<dbReference type="AlphaFoldDB" id="A0A7W4V4X8"/>
<feature type="transmembrane region" description="Helical" evidence="1">
    <location>
        <begin position="91"/>
        <end position="112"/>
    </location>
</feature>
<comment type="caution">
    <text evidence="2">The sequence shown here is derived from an EMBL/GenBank/DDBJ whole genome shotgun (WGS) entry which is preliminary data.</text>
</comment>
<keyword evidence="1" id="KW-0472">Membrane</keyword>
<dbReference type="RefSeq" id="WP_166769990.1">
    <property type="nucleotide sequence ID" value="NZ_JAASRV010000002.1"/>
</dbReference>
<dbReference type="InterPro" id="IPR043128">
    <property type="entry name" value="Rev_trsase/Diguanyl_cyclase"/>
</dbReference>
<evidence type="ECO:0000256" key="1">
    <source>
        <dbReference type="SAM" id="Phobius"/>
    </source>
</evidence>
<proteinExistence type="predicted"/>
<dbReference type="EMBL" id="JACHWQ010000008">
    <property type="protein sequence ID" value="MBB2976784.1"/>
    <property type="molecule type" value="Genomic_DNA"/>
</dbReference>
<gene>
    <name evidence="2" type="ORF">FHX49_002370</name>
</gene>
<keyword evidence="3" id="KW-1185">Reference proteome</keyword>
<reference evidence="2 3" key="1">
    <citation type="submission" date="2020-08" db="EMBL/GenBank/DDBJ databases">
        <title>Sequencing the genomes of 1000 actinobacteria strains.</title>
        <authorList>
            <person name="Klenk H.-P."/>
        </authorList>
    </citation>
    <scope>NUCLEOTIDE SEQUENCE [LARGE SCALE GENOMIC DNA]</scope>
    <source>
        <strain evidence="2 3">DSM 27099</strain>
    </source>
</reference>
<evidence type="ECO:0000313" key="3">
    <source>
        <dbReference type="Proteomes" id="UP000529310"/>
    </source>
</evidence>
<dbReference type="Gene3D" id="3.30.70.270">
    <property type="match status" value="1"/>
</dbReference>
<feature type="transmembrane region" description="Helical" evidence="1">
    <location>
        <begin position="62"/>
        <end position="84"/>
    </location>
</feature>